<keyword evidence="7" id="KW-1133">Transmembrane helix</keyword>
<dbReference type="PROSITE" id="PS00282">
    <property type="entry name" value="KAZAL_1"/>
    <property type="match status" value="1"/>
</dbReference>
<dbReference type="GO" id="GO:0004867">
    <property type="term" value="F:serine-type endopeptidase inhibitor activity"/>
    <property type="evidence" value="ECO:0007669"/>
    <property type="project" value="UniProtKB-KW"/>
</dbReference>
<dbReference type="Proteomes" id="UP000314982">
    <property type="component" value="Unassembled WGS sequence"/>
</dbReference>
<dbReference type="PROSITE" id="PS51465">
    <property type="entry name" value="KAZAL_2"/>
    <property type="match status" value="1"/>
</dbReference>
<keyword evidence="7" id="KW-0812">Transmembrane</keyword>
<dbReference type="Gene3D" id="3.30.60.30">
    <property type="match status" value="1"/>
</dbReference>
<keyword evidence="5" id="KW-1015">Disulfide bond</keyword>
<evidence type="ECO:0000313" key="9">
    <source>
        <dbReference type="Ensembl" id="ENSHHUP00000048756.1"/>
    </source>
</evidence>
<protein>
    <recommendedName>
        <fullName evidence="8">Kazal-like domain-containing protein</fullName>
    </recommendedName>
</protein>
<evidence type="ECO:0000256" key="2">
    <source>
        <dbReference type="ARBA" id="ARBA00022525"/>
    </source>
</evidence>
<name>A0A4W5NAR4_9TELE</name>
<sequence length="203" mass="22600">SAQQYLASRNVHPLIKTWTIGRLCCNCCRRAGQVQGRQNISFTQHRVTLFHRQTDAPPLYDNATASPGSKPTADLEHGTSQIIQKQRRYKDYIVLLELQSVTGPIPIILSVEFDLIWPDHMNMVGKTILLVCLAVIFSAADAEDRSTLYRRPSCGDMSLTQACPLNYSPVCGNDGNTYPNECSLCVHRMETNADILIVKDGSC</sequence>
<comment type="subcellular location">
    <subcellularLocation>
        <location evidence="1">Secreted</location>
    </subcellularLocation>
</comment>
<dbReference type="SUPFAM" id="SSF100895">
    <property type="entry name" value="Kazal-type serine protease inhibitors"/>
    <property type="match status" value="1"/>
</dbReference>
<evidence type="ECO:0000256" key="3">
    <source>
        <dbReference type="ARBA" id="ARBA00022690"/>
    </source>
</evidence>
<dbReference type="SMART" id="SM00280">
    <property type="entry name" value="KAZAL"/>
    <property type="match status" value="1"/>
</dbReference>
<dbReference type="PANTHER" id="PTHR47729">
    <property type="entry name" value="SERINE PEPTIDASE INHIBITOR, KAZAL TYPE 2, TANDEM DUPLICATE 1-RELATED"/>
    <property type="match status" value="1"/>
</dbReference>
<dbReference type="InterPro" id="IPR002350">
    <property type="entry name" value="Kazal_dom"/>
</dbReference>
<dbReference type="AlphaFoldDB" id="A0A4W5NAR4"/>
<evidence type="ECO:0000256" key="7">
    <source>
        <dbReference type="SAM" id="Phobius"/>
    </source>
</evidence>
<accession>A0A4W5NAR4</accession>
<keyword evidence="10" id="KW-1185">Reference proteome</keyword>
<dbReference type="InterPro" id="IPR036058">
    <property type="entry name" value="Kazal_dom_sf"/>
</dbReference>
<feature type="region of interest" description="Disordered" evidence="6">
    <location>
        <begin position="56"/>
        <end position="77"/>
    </location>
</feature>
<dbReference type="CDD" id="cd01327">
    <property type="entry name" value="KAZAL_PSTI"/>
    <property type="match status" value="1"/>
</dbReference>
<dbReference type="Pfam" id="PF00050">
    <property type="entry name" value="Kazal_1"/>
    <property type="match status" value="1"/>
</dbReference>
<feature type="transmembrane region" description="Helical" evidence="7">
    <location>
        <begin position="92"/>
        <end position="111"/>
    </location>
</feature>
<keyword evidence="2" id="KW-0964">Secreted</keyword>
<reference evidence="9" key="2">
    <citation type="submission" date="2025-08" db="UniProtKB">
        <authorList>
            <consortium name="Ensembl"/>
        </authorList>
    </citation>
    <scope>IDENTIFICATION</scope>
</reference>
<dbReference type="PANTHER" id="PTHR47729:SF1">
    <property type="entry name" value="OVOMUCOID-LIKE-RELATED"/>
    <property type="match status" value="1"/>
</dbReference>
<dbReference type="Ensembl" id="ENSHHUT00000050527.1">
    <property type="protein sequence ID" value="ENSHHUP00000048756.1"/>
    <property type="gene ID" value="ENSHHUG00000029550.1"/>
</dbReference>
<keyword evidence="7" id="KW-0472">Membrane</keyword>
<reference evidence="10" key="1">
    <citation type="submission" date="2018-06" db="EMBL/GenBank/DDBJ databases">
        <title>Genome assembly of Danube salmon.</title>
        <authorList>
            <person name="Macqueen D.J."/>
            <person name="Gundappa M.K."/>
        </authorList>
    </citation>
    <scope>NUCLEOTIDE SEQUENCE [LARGE SCALE GENOMIC DNA]</scope>
</reference>
<dbReference type="GO" id="GO:0005576">
    <property type="term" value="C:extracellular region"/>
    <property type="evidence" value="ECO:0007669"/>
    <property type="project" value="UniProtKB-SubCell"/>
</dbReference>
<feature type="transmembrane region" description="Helical" evidence="7">
    <location>
        <begin position="123"/>
        <end position="142"/>
    </location>
</feature>
<proteinExistence type="predicted"/>
<evidence type="ECO:0000259" key="8">
    <source>
        <dbReference type="PROSITE" id="PS51465"/>
    </source>
</evidence>
<organism evidence="9 10">
    <name type="scientific">Hucho hucho</name>
    <name type="common">huchen</name>
    <dbReference type="NCBI Taxonomy" id="62062"/>
    <lineage>
        <taxon>Eukaryota</taxon>
        <taxon>Metazoa</taxon>
        <taxon>Chordata</taxon>
        <taxon>Craniata</taxon>
        <taxon>Vertebrata</taxon>
        <taxon>Euteleostomi</taxon>
        <taxon>Actinopterygii</taxon>
        <taxon>Neopterygii</taxon>
        <taxon>Teleostei</taxon>
        <taxon>Protacanthopterygii</taxon>
        <taxon>Salmoniformes</taxon>
        <taxon>Salmonidae</taxon>
        <taxon>Salmoninae</taxon>
        <taxon>Hucho</taxon>
    </lineage>
</organism>
<keyword evidence="4" id="KW-0722">Serine protease inhibitor</keyword>
<dbReference type="InterPro" id="IPR051597">
    <property type="entry name" value="Bifunctional_prot_inhibitor"/>
</dbReference>
<evidence type="ECO:0000313" key="10">
    <source>
        <dbReference type="Proteomes" id="UP000314982"/>
    </source>
</evidence>
<dbReference type="STRING" id="62062.ENSHHUP00000048756"/>
<evidence type="ECO:0000256" key="1">
    <source>
        <dbReference type="ARBA" id="ARBA00004613"/>
    </source>
</evidence>
<dbReference type="GeneTree" id="ENSGT01030000234799"/>
<evidence type="ECO:0000256" key="4">
    <source>
        <dbReference type="ARBA" id="ARBA00022900"/>
    </source>
</evidence>
<evidence type="ECO:0000256" key="5">
    <source>
        <dbReference type="ARBA" id="ARBA00023157"/>
    </source>
</evidence>
<reference evidence="9" key="3">
    <citation type="submission" date="2025-09" db="UniProtKB">
        <authorList>
            <consortium name="Ensembl"/>
        </authorList>
    </citation>
    <scope>IDENTIFICATION</scope>
</reference>
<keyword evidence="3" id="KW-0646">Protease inhibitor</keyword>
<feature type="domain" description="Kazal-like" evidence="8">
    <location>
        <begin position="148"/>
        <end position="203"/>
    </location>
</feature>
<evidence type="ECO:0000256" key="6">
    <source>
        <dbReference type="SAM" id="MobiDB-lite"/>
    </source>
</evidence>